<evidence type="ECO:0000313" key="1">
    <source>
        <dbReference type="EMBL" id="KAL0173432.1"/>
    </source>
</evidence>
<organism evidence="1 2">
    <name type="scientific">Cirrhinus mrigala</name>
    <name type="common">Mrigala</name>
    <dbReference type="NCBI Taxonomy" id="683832"/>
    <lineage>
        <taxon>Eukaryota</taxon>
        <taxon>Metazoa</taxon>
        <taxon>Chordata</taxon>
        <taxon>Craniata</taxon>
        <taxon>Vertebrata</taxon>
        <taxon>Euteleostomi</taxon>
        <taxon>Actinopterygii</taxon>
        <taxon>Neopterygii</taxon>
        <taxon>Teleostei</taxon>
        <taxon>Ostariophysi</taxon>
        <taxon>Cypriniformes</taxon>
        <taxon>Cyprinidae</taxon>
        <taxon>Labeoninae</taxon>
        <taxon>Labeonini</taxon>
        <taxon>Cirrhinus</taxon>
    </lineage>
</organism>
<dbReference type="Gene3D" id="3.60.10.10">
    <property type="entry name" value="Endonuclease/exonuclease/phosphatase"/>
    <property type="match status" value="1"/>
</dbReference>
<keyword evidence="2" id="KW-1185">Reference proteome</keyword>
<dbReference type="EMBL" id="JAMKFB020000015">
    <property type="protein sequence ID" value="KAL0173432.1"/>
    <property type="molecule type" value="Genomic_DNA"/>
</dbReference>
<dbReference type="AlphaFoldDB" id="A0ABD0PH93"/>
<dbReference type="InterPro" id="IPR036691">
    <property type="entry name" value="Endo/exonu/phosph_ase_sf"/>
</dbReference>
<feature type="non-terminal residue" evidence="1">
    <location>
        <position position="1"/>
    </location>
</feature>
<evidence type="ECO:0000313" key="2">
    <source>
        <dbReference type="Proteomes" id="UP001529510"/>
    </source>
</evidence>
<protein>
    <submittedName>
        <fullName evidence="1">Uncharacterized protein</fullName>
    </submittedName>
</protein>
<feature type="non-terminal residue" evidence="1">
    <location>
        <position position="92"/>
    </location>
</feature>
<proteinExistence type="predicted"/>
<accession>A0ABD0PH93</accession>
<reference evidence="1 2" key="1">
    <citation type="submission" date="2024-05" db="EMBL/GenBank/DDBJ databases">
        <title>Genome sequencing and assembly of Indian major carp, Cirrhinus mrigala (Hamilton, 1822).</title>
        <authorList>
            <person name="Mohindra V."/>
            <person name="Chowdhury L.M."/>
            <person name="Lal K."/>
            <person name="Jena J.K."/>
        </authorList>
    </citation>
    <scope>NUCLEOTIDE SEQUENCE [LARGE SCALE GENOMIC DNA]</scope>
    <source>
        <strain evidence="1">CM1030</strain>
        <tissue evidence="1">Blood</tissue>
    </source>
</reference>
<sequence>FPADLQQVDDARKTTIIDRELSRLNFSVACLQETQLADSGIIRKASYTFFWQGDFAVKNTLVTFIEPPSSGTERILALYLSTSSGPANIISV</sequence>
<gene>
    <name evidence="1" type="ORF">M9458_029400</name>
</gene>
<name>A0ABD0PH93_CIRMR</name>
<dbReference type="Proteomes" id="UP001529510">
    <property type="component" value="Unassembled WGS sequence"/>
</dbReference>
<comment type="caution">
    <text evidence="1">The sequence shown here is derived from an EMBL/GenBank/DDBJ whole genome shotgun (WGS) entry which is preliminary data.</text>
</comment>